<comment type="caution">
    <text evidence="1">The sequence shown here is derived from an EMBL/GenBank/DDBJ whole genome shotgun (WGS) entry which is preliminary data.</text>
</comment>
<organism evidence="1 2">
    <name type="scientific">Acidovorax facilis</name>
    <dbReference type="NCBI Taxonomy" id="12917"/>
    <lineage>
        <taxon>Bacteria</taxon>
        <taxon>Pseudomonadati</taxon>
        <taxon>Pseudomonadota</taxon>
        <taxon>Betaproteobacteria</taxon>
        <taxon>Burkholderiales</taxon>
        <taxon>Comamonadaceae</taxon>
        <taxon>Acidovorax</taxon>
    </lineage>
</organism>
<sequence length="85" mass="9075">MIAGSRPAAMLGRALLGTAGLVPPALRWRKLAGPWFDNHISTIEVRDRQVSIRVERAVGAEGGRADLAPLAVFKVPHPSDGFMSS</sequence>
<dbReference type="Proteomes" id="UP001595693">
    <property type="component" value="Unassembled WGS sequence"/>
</dbReference>
<evidence type="ECO:0000313" key="2">
    <source>
        <dbReference type="Proteomes" id="UP001595693"/>
    </source>
</evidence>
<gene>
    <name evidence="1" type="ORF">ACFOW3_25620</name>
</gene>
<dbReference type="EMBL" id="JBHSAJ010000159">
    <property type="protein sequence ID" value="MFC3938001.1"/>
    <property type="molecule type" value="Genomic_DNA"/>
</dbReference>
<protein>
    <submittedName>
        <fullName evidence="1">Uncharacterized protein</fullName>
    </submittedName>
</protein>
<name>A0ABV8DI66_9BURK</name>
<reference evidence="2" key="1">
    <citation type="journal article" date="2019" name="Int. J. Syst. Evol. Microbiol.">
        <title>The Global Catalogue of Microorganisms (GCM) 10K type strain sequencing project: providing services to taxonomists for standard genome sequencing and annotation.</title>
        <authorList>
            <consortium name="The Broad Institute Genomics Platform"/>
            <consortium name="The Broad Institute Genome Sequencing Center for Infectious Disease"/>
            <person name="Wu L."/>
            <person name="Ma J."/>
        </authorList>
    </citation>
    <scope>NUCLEOTIDE SEQUENCE [LARGE SCALE GENOMIC DNA]</scope>
    <source>
        <strain evidence="2">CCUG 2113</strain>
    </source>
</reference>
<evidence type="ECO:0000313" key="1">
    <source>
        <dbReference type="EMBL" id="MFC3938001.1"/>
    </source>
</evidence>
<dbReference type="RefSeq" id="WP_055400844.1">
    <property type="nucleotide sequence ID" value="NZ_JAMXAX010000150.1"/>
</dbReference>
<accession>A0ABV8DI66</accession>
<proteinExistence type="predicted"/>
<keyword evidence="2" id="KW-1185">Reference proteome</keyword>